<dbReference type="EMBL" id="JASBWR010000034">
    <property type="protein sequence ID" value="KAJ9105542.1"/>
    <property type="molecule type" value="Genomic_DNA"/>
</dbReference>
<comment type="caution">
    <text evidence="1">The sequence shown here is derived from an EMBL/GenBank/DDBJ whole genome shotgun (WGS) entry which is preliminary data.</text>
</comment>
<evidence type="ECO:0000313" key="2">
    <source>
        <dbReference type="Proteomes" id="UP001241377"/>
    </source>
</evidence>
<organism evidence="1 2">
    <name type="scientific">Naganishia cerealis</name>
    <dbReference type="NCBI Taxonomy" id="610337"/>
    <lineage>
        <taxon>Eukaryota</taxon>
        <taxon>Fungi</taxon>
        <taxon>Dikarya</taxon>
        <taxon>Basidiomycota</taxon>
        <taxon>Agaricomycotina</taxon>
        <taxon>Tremellomycetes</taxon>
        <taxon>Filobasidiales</taxon>
        <taxon>Filobasidiaceae</taxon>
        <taxon>Naganishia</taxon>
    </lineage>
</organism>
<evidence type="ECO:0000313" key="1">
    <source>
        <dbReference type="EMBL" id="KAJ9105542.1"/>
    </source>
</evidence>
<gene>
    <name evidence="1" type="ORF">QFC19_003524</name>
</gene>
<keyword evidence="2" id="KW-1185">Reference proteome</keyword>
<accession>A0ACC2W4H9</accession>
<protein>
    <submittedName>
        <fullName evidence="1">Uncharacterized protein</fullName>
    </submittedName>
</protein>
<name>A0ACC2W4H9_9TREE</name>
<dbReference type="Proteomes" id="UP001241377">
    <property type="component" value="Unassembled WGS sequence"/>
</dbReference>
<sequence length="809" mass="89334">MDAPEEELTSLVPSSVFARNRKNSRHGYMEEQVVPGPLRLAGPSTSPIHSGRLPSGYIDGKKRSSSTNEELEESRRKGVAAAREKRVHGDVNGKGKQPVYETEVEYISGIDIEGKGEESLVKRRNSAILIVAQAEESDDEGQDLCVICLQAVRDATIVGECGHKIFCFECINVWANQSRKCPLCTRPMAPFLLHELDSPVGPTKFYLPPLPSIRPNPVSTQASFASSSALHRHRVHRAFHHRNSGLVYSHRDGLRGRGEDLWARVKREKQGMREEDVLERAIARRREIYRHGLYAKHIASNTFTRFKPSPTPCQFAADKETIARATSFIRRELRVWPHLDVEFLTTYIVSLMKSIDIRSEPAVRLLADFLDERGSQGRDRRGAEHFAHEVYSFLRSPYRDLALYDAIAQYDKPAWEPEYSANSDSDSDAALAGIRAVDAPPGDVIDVDAPSPRRGPSSPARARQRSSSPSVHSVVSDAESVRPVSPNAKRRKRTRRSDKRWDESDSYIAPGSPSIPIRKQWNRSDSWVNPESPYLESKKPVVSKASDSGVLPDDMQNVVPVRPAVIHRGMRGWGESVEWGTDVALRGSVPSPRTLHASSAPGNPTTQADQTKPSLELRIFGIAARTASEQTEGVASAAATKNSHDTDDEDRAPTNVIWAPEIANLSVQSDDIRSMLTGSTAQPSTDKAVAPESVAEENFMAKLTKEKMKQLPDVAGHSSETVGLADSVGAPESERGQAADVVEVEAKARARLALKLRLEKEKAIAQARMERTQAARVSNDASDRAVTLRAKLLEKKLANSRVAKQQKIS</sequence>
<proteinExistence type="predicted"/>
<reference evidence="1" key="1">
    <citation type="submission" date="2023-04" db="EMBL/GenBank/DDBJ databases">
        <title>Draft Genome sequencing of Naganishia species isolated from polar environments using Oxford Nanopore Technology.</title>
        <authorList>
            <person name="Leo P."/>
            <person name="Venkateswaran K."/>
        </authorList>
    </citation>
    <scope>NUCLEOTIDE SEQUENCE</scope>
    <source>
        <strain evidence="1">MNA-CCFEE 5261</strain>
    </source>
</reference>